<dbReference type="FunCoup" id="A0A0L0H762">
    <property type="interactions" value="159"/>
</dbReference>
<dbReference type="GO" id="GO:0000228">
    <property type="term" value="C:nuclear chromosome"/>
    <property type="evidence" value="ECO:0007669"/>
    <property type="project" value="InterPro"/>
</dbReference>
<feature type="compositionally biased region" description="Polar residues" evidence="7">
    <location>
        <begin position="76"/>
        <end position="102"/>
    </location>
</feature>
<keyword evidence="6" id="KW-0863">Zinc-finger</keyword>
<dbReference type="GO" id="GO:0043565">
    <property type="term" value="F:sequence-specific DNA binding"/>
    <property type="evidence" value="ECO:0007669"/>
    <property type="project" value="InterPro"/>
</dbReference>
<evidence type="ECO:0000259" key="8">
    <source>
        <dbReference type="PROSITE" id="PS50114"/>
    </source>
</evidence>
<dbReference type="Pfam" id="PF00320">
    <property type="entry name" value="GATA"/>
    <property type="match status" value="1"/>
</dbReference>
<gene>
    <name evidence="9" type="ORF">SPPG_08006</name>
</gene>
<comment type="subcellular location">
    <subcellularLocation>
        <location evidence="1">Nucleus</location>
    </subcellularLocation>
</comment>
<name>A0A0L0H762_SPIPD</name>
<organism evidence="9 10">
    <name type="scientific">Spizellomyces punctatus (strain DAOM BR117)</name>
    <dbReference type="NCBI Taxonomy" id="645134"/>
    <lineage>
        <taxon>Eukaryota</taxon>
        <taxon>Fungi</taxon>
        <taxon>Fungi incertae sedis</taxon>
        <taxon>Chytridiomycota</taxon>
        <taxon>Chytridiomycota incertae sedis</taxon>
        <taxon>Chytridiomycetes</taxon>
        <taxon>Spizellomycetales</taxon>
        <taxon>Spizellomycetaceae</taxon>
        <taxon>Spizellomyces</taxon>
    </lineage>
</organism>
<evidence type="ECO:0000256" key="6">
    <source>
        <dbReference type="PROSITE-ProRule" id="PRU00094"/>
    </source>
</evidence>
<evidence type="ECO:0000256" key="3">
    <source>
        <dbReference type="ARBA" id="ARBA00023015"/>
    </source>
</evidence>
<comment type="similarity">
    <text evidence="2">Belongs to the SNF5 family.</text>
</comment>
<dbReference type="AlphaFoldDB" id="A0A0L0H762"/>
<evidence type="ECO:0000256" key="1">
    <source>
        <dbReference type="ARBA" id="ARBA00004123"/>
    </source>
</evidence>
<evidence type="ECO:0000256" key="2">
    <source>
        <dbReference type="ARBA" id="ARBA00010239"/>
    </source>
</evidence>
<dbReference type="SUPFAM" id="SSF57716">
    <property type="entry name" value="Glucocorticoid receptor-like (DNA-binding domain)"/>
    <property type="match status" value="1"/>
</dbReference>
<evidence type="ECO:0000256" key="5">
    <source>
        <dbReference type="ARBA" id="ARBA00023242"/>
    </source>
</evidence>
<accession>A0A0L0H762</accession>
<dbReference type="OrthoDB" id="515064at2759"/>
<dbReference type="Pfam" id="PF04855">
    <property type="entry name" value="SNF5"/>
    <property type="match status" value="1"/>
</dbReference>
<evidence type="ECO:0000313" key="10">
    <source>
        <dbReference type="Proteomes" id="UP000053201"/>
    </source>
</evidence>
<dbReference type="Proteomes" id="UP000053201">
    <property type="component" value="Unassembled WGS sequence"/>
</dbReference>
<dbReference type="CDD" id="cd00202">
    <property type="entry name" value="ZnF_GATA"/>
    <property type="match status" value="1"/>
</dbReference>
<protein>
    <recommendedName>
        <fullName evidence="8">GATA-type domain-containing protein</fullName>
    </recommendedName>
</protein>
<keyword evidence="3" id="KW-0805">Transcription regulation</keyword>
<evidence type="ECO:0000313" key="9">
    <source>
        <dbReference type="EMBL" id="KNC96804.1"/>
    </source>
</evidence>
<feature type="region of interest" description="Disordered" evidence="7">
    <location>
        <begin position="255"/>
        <end position="281"/>
    </location>
</feature>
<dbReference type="GO" id="GO:0008270">
    <property type="term" value="F:zinc ion binding"/>
    <property type="evidence" value="ECO:0007669"/>
    <property type="project" value="UniProtKB-KW"/>
</dbReference>
<dbReference type="OMA" id="PVHAINT"/>
<feature type="region of interest" description="Disordered" evidence="7">
    <location>
        <begin position="316"/>
        <end position="381"/>
    </location>
</feature>
<dbReference type="EMBL" id="KQ257467">
    <property type="protein sequence ID" value="KNC96804.1"/>
    <property type="molecule type" value="Genomic_DNA"/>
</dbReference>
<feature type="compositionally biased region" description="Basic and acidic residues" evidence="7">
    <location>
        <begin position="358"/>
        <end position="369"/>
    </location>
</feature>
<dbReference type="eggNOG" id="KOG1649">
    <property type="taxonomic scope" value="Eukaryota"/>
</dbReference>
<feature type="region of interest" description="Disordered" evidence="7">
    <location>
        <begin position="881"/>
        <end position="908"/>
    </location>
</feature>
<dbReference type="InterPro" id="IPR006939">
    <property type="entry name" value="SNF5"/>
</dbReference>
<dbReference type="InterPro" id="IPR013088">
    <property type="entry name" value="Znf_NHR/GATA"/>
</dbReference>
<evidence type="ECO:0000256" key="7">
    <source>
        <dbReference type="SAM" id="MobiDB-lite"/>
    </source>
</evidence>
<proteinExistence type="inferred from homology"/>
<dbReference type="RefSeq" id="XP_016604844.1">
    <property type="nucleotide sequence ID" value="XM_016756160.1"/>
</dbReference>
<dbReference type="InterPro" id="IPR000679">
    <property type="entry name" value="Znf_GATA"/>
</dbReference>
<feature type="compositionally biased region" description="Acidic residues" evidence="7">
    <location>
        <begin position="340"/>
        <end position="357"/>
    </location>
</feature>
<dbReference type="STRING" id="645134.A0A0L0H762"/>
<keyword evidence="10" id="KW-1185">Reference proteome</keyword>
<dbReference type="PANTHER" id="PTHR10019">
    <property type="entry name" value="SNF5"/>
    <property type="match status" value="1"/>
</dbReference>
<evidence type="ECO:0000256" key="4">
    <source>
        <dbReference type="ARBA" id="ARBA00023163"/>
    </source>
</evidence>
<feature type="region of interest" description="Disordered" evidence="7">
    <location>
        <begin position="704"/>
        <end position="774"/>
    </location>
</feature>
<dbReference type="GeneID" id="27691187"/>
<feature type="region of interest" description="Disordered" evidence="7">
    <location>
        <begin position="1"/>
        <end position="135"/>
    </location>
</feature>
<dbReference type="VEuPathDB" id="FungiDB:SPPG_08006"/>
<dbReference type="PROSITE" id="PS50114">
    <property type="entry name" value="GATA_ZN_FINGER_2"/>
    <property type="match status" value="1"/>
</dbReference>
<feature type="compositionally biased region" description="Basic residues" evidence="7">
    <location>
        <begin position="713"/>
        <end position="724"/>
    </location>
</feature>
<dbReference type="Gene3D" id="3.30.50.10">
    <property type="entry name" value="Erythroid Transcription Factor GATA-1, subunit A"/>
    <property type="match status" value="1"/>
</dbReference>
<dbReference type="InParanoid" id="A0A0L0H762"/>
<keyword evidence="6" id="KW-0862">Zinc</keyword>
<dbReference type="SMART" id="SM00401">
    <property type="entry name" value="ZnF_GATA"/>
    <property type="match status" value="1"/>
</dbReference>
<keyword evidence="4" id="KW-0804">Transcription</keyword>
<keyword evidence="5" id="KW-0539">Nucleus</keyword>
<keyword evidence="6" id="KW-0479">Metal-binding</keyword>
<dbReference type="GO" id="GO:0006338">
    <property type="term" value="P:chromatin remodeling"/>
    <property type="evidence" value="ECO:0007669"/>
    <property type="project" value="InterPro"/>
</dbReference>
<sequence length="1022" mass="112475">MFDNEDGKPPNPPNGKELESLEMPSFPNALPPSTPQSPTFSQPTEHPVVGSPTQPVPHQSPSPEAVDPFVAPSKCTPDTDSQPPFNIPSESGCGSLSASTPQDACAPSPAASLTAEVSLPPSTANDAAHPVLTSVAPSFPPSTLVPGLSSSAEANVDTVSNFPSYGDFGPPTSQQRQAGTIAHVHMEGVSRPQPLSWVTPTDRPAENLQPSISGSTFPATVRGSDGSHSPIIKDLHTLDNISTSLGMSSSSFPSIGTHGVPPASSVPLDSSSATLPPAAPVAPQGHFSTPWPYSVALSTPHTSSLAAIPQPIPLSGAVRGMSAEPSEDPLPDGLPPTDHENDDPMADDSQDEMDSDTEEHKPEVPEDSHSFQSSHPNGELTKKALTVETAVRKLSVIERDPSFLWEKSLNIYLNRERAYGEALKHQILQQRQLMDQKAKEVDSLRRVVAMDLARPQPPFELIFRRKRKLTEELTFTENQMVDIAEREEALVPIRLDLEIEGIKLRDTFTWNLNETLINPDQFAEMLCDDLHLPAAIFVPHIARAIREQVDDYYQHAPSVLHSAEQDTRGNDGIDSGNKDAPELRAIIKLDITVGNHCLVDQFEWDLNCRRNNPELFADHMCNELGLGSEFKTAIAHQIREQVQTFAKSLLLVDHHFDGQPIDDDELSSCFLPPIEASRVIRPPKAKALFGPYYNPVTDLEIEKMEKDRERDARRKRRQTQRSRRAIALPDREAPKTNRTGPLQYNPLELQDPLAPQLAGPVTRRNPPRRHRGMVDLPLAPAPVVKEREREPQPPPLPLEVLLTRGWRCRNCGVSAKDTPLLRKGPTGEKTLCDTCGLYYHKTNRQRPVSPAPHPPTPIFTSQQPMEITTSPQGLRVAAQPHQASLPTSPPNMGIENPSASPLPPPHPAPLSFPESTLHPPQPVRIQIPGWLPECKSALMQKYPHDTFEIVPKGKTGELRLKCYDCPGKLYQTGPGETLNNFEIHLKNRHHRANVNARLVRQGYRRESMDSGWELERGFEPVS</sequence>
<feature type="domain" description="GATA-type" evidence="8">
    <location>
        <begin position="802"/>
        <end position="849"/>
    </location>
</feature>
<feature type="compositionally biased region" description="Polar residues" evidence="7">
    <location>
        <begin position="208"/>
        <end position="218"/>
    </location>
</feature>
<dbReference type="GO" id="GO:0006355">
    <property type="term" value="P:regulation of DNA-templated transcription"/>
    <property type="evidence" value="ECO:0007669"/>
    <property type="project" value="InterPro"/>
</dbReference>
<feature type="region of interest" description="Disordered" evidence="7">
    <location>
        <begin position="205"/>
        <end position="225"/>
    </location>
</feature>
<reference evidence="9 10" key="1">
    <citation type="submission" date="2009-08" db="EMBL/GenBank/DDBJ databases">
        <title>The Genome Sequence of Spizellomyces punctatus strain DAOM BR117.</title>
        <authorList>
            <consortium name="The Broad Institute Genome Sequencing Platform"/>
            <person name="Russ C."/>
            <person name="Cuomo C."/>
            <person name="Shea T."/>
            <person name="Young S.K."/>
            <person name="Zeng Q."/>
            <person name="Koehrsen M."/>
            <person name="Haas B."/>
            <person name="Borodovsky M."/>
            <person name="Guigo R."/>
            <person name="Alvarado L."/>
            <person name="Berlin A."/>
            <person name="Bochicchio J."/>
            <person name="Borenstein D."/>
            <person name="Chapman S."/>
            <person name="Chen Z."/>
            <person name="Engels R."/>
            <person name="Freedman E."/>
            <person name="Gellesch M."/>
            <person name="Goldberg J."/>
            <person name="Griggs A."/>
            <person name="Gujja S."/>
            <person name="Heiman D."/>
            <person name="Hepburn T."/>
            <person name="Howarth C."/>
            <person name="Jen D."/>
            <person name="Larson L."/>
            <person name="Lewis B."/>
            <person name="Mehta T."/>
            <person name="Park D."/>
            <person name="Pearson M."/>
            <person name="Roberts A."/>
            <person name="Saif S."/>
            <person name="Shenoy N."/>
            <person name="Sisk P."/>
            <person name="Stolte C."/>
            <person name="Sykes S."/>
            <person name="Thomson T."/>
            <person name="Walk T."/>
            <person name="White J."/>
            <person name="Yandava C."/>
            <person name="Burger G."/>
            <person name="Gray M.W."/>
            <person name="Holland P.W.H."/>
            <person name="King N."/>
            <person name="Lang F.B.F."/>
            <person name="Roger A.J."/>
            <person name="Ruiz-Trillo I."/>
            <person name="Lander E."/>
            <person name="Nusbaum C."/>
        </authorList>
    </citation>
    <scope>NUCLEOTIDE SEQUENCE [LARGE SCALE GENOMIC DNA]</scope>
    <source>
        <strain evidence="9 10">DAOM BR117</strain>
    </source>
</reference>